<dbReference type="AlphaFoldDB" id="A0A1V6U928"/>
<dbReference type="EMBL" id="MDDG01000018">
    <property type="protein sequence ID" value="OQE34373.1"/>
    <property type="molecule type" value="Genomic_DNA"/>
</dbReference>
<dbReference type="PANTHER" id="PTHR40628">
    <property type="entry name" value="CHROMO DOMAIN-CONTAINING PROTEIN"/>
    <property type="match status" value="1"/>
</dbReference>
<feature type="region of interest" description="Disordered" evidence="1">
    <location>
        <begin position="232"/>
        <end position="265"/>
    </location>
</feature>
<dbReference type="Proteomes" id="UP000191500">
    <property type="component" value="Unassembled WGS sequence"/>
</dbReference>
<protein>
    <recommendedName>
        <fullName evidence="2">Retrovirus-related Pol polyprotein from transposon TNT 1-94-like beta-barrel domain-containing protein</fullName>
    </recommendedName>
</protein>
<gene>
    <name evidence="3" type="ORF">PENCOP_c018G00907</name>
</gene>
<organism evidence="3 4">
    <name type="scientific">Penicillium coprophilum</name>
    <dbReference type="NCBI Taxonomy" id="36646"/>
    <lineage>
        <taxon>Eukaryota</taxon>
        <taxon>Fungi</taxon>
        <taxon>Dikarya</taxon>
        <taxon>Ascomycota</taxon>
        <taxon>Pezizomycotina</taxon>
        <taxon>Eurotiomycetes</taxon>
        <taxon>Eurotiomycetidae</taxon>
        <taxon>Eurotiales</taxon>
        <taxon>Aspergillaceae</taxon>
        <taxon>Penicillium</taxon>
    </lineage>
</organism>
<feature type="compositionally biased region" description="Polar residues" evidence="1">
    <location>
        <begin position="337"/>
        <end position="348"/>
    </location>
</feature>
<evidence type="ECO:0000313" key="3">
    <source>
        <dbReference type="EMBL" id="OQE34373.1"/>
    </source>
</evidence>
<evidence type="ECO:0000259" key="2">
    <source>
        <dbReference type="Pfam" id="PF22936"/>
    </source>
</evidence>
<dbReference type="STRING" id="36646.A0A1V6U928"/>
<dbReference type="InterPro" id="IPR054722">
    <property type="entry name" value="PolX-like_BBD"/>
</dbReference>
<name>A0A1V6U928_9EURO</name>
<reference evidence="4" key="1">
    <citation type="journal article" date="2017" name="Nat. Microbiol.">
        <title>Global analysis of biosynthetic gene clusters reveals vast potential of secondary metabolite production in Penicillium species.</title>
        <authorList>
            <person name="Nielsen J.C."/>
            <person name="Grijseels S."/>
            <person name="Prigent S."/>
            <person name="Ji B."/>
            <person name="Dainat J."/>
            <person name="Nielsen K.F."/>
            <person name="Frisvad J.C."/>
            <person name="Workman M."/>
            <person name="Nielsen J."/>
        </authorList>
    </citation>
    <scope>NUCLEOTIDE SEQUENCE [LARGE SCALE GENOMIC DNA]</scope>
    <source>
        <strain evidence="4">IBT 31321</strain>
    </source>
</reference>
<comment type="caution">
    <text evidence="3">The sequence shown here is derived from an EMBL/GenBank/DDBJ whole genome shotgun (WGS) entry which is preliminary data.</text>
</comment>
<feature type="compositionally biased region" description="Basic and acidic residues" evidence="1">
    <location>
        <begin position="350"/>
        <end position="364"/>
    </location>
</feature>
<keyword evidence="4" id="KW-1185">Reference proteome</keyword>
<evidence type="ECO:0000256" key="1">
    <source>
        <dbReference type="SAM" id="MobiDB-lite"/>
    </source>
</evidence>
<sequence length="549" mass="63847">MNPSMEAASILSAMKGDKLKDSPQWLTWYARVQLYATQKNVWDHCDPNTPPAERPETLKEPIEPEYPEDGSETDRIYWRDRMDIYKLRIARWEKQAKRLSDVNEYILTYLDSMHHLNLIGYHTPYDKLVYLKSRFARSTTYKEFRMKWKVFARQKPTGDIELWLQQWNSLREQAISLGINVGDANRDFLHAVKEVLPIWWQGKYQEIVIDKKVYDTRDLIESFRAMNREIGAPKVSSTTPPKGAFSTWQGHQEAKPQASQASQENLPFERRKCPCGHTHPKHRVTECWVLNEAIRPEGLKISERKLEKANELLAKDSGWKKWAEKAIAEANKRRQAETANQESFPTTFQHQKDKQQGTDQKKQEVISQRAPSLVEKSDPILKNRWILDTGSSSHVCNNRDLFVEYTPTITYLTTGDSTTEVLGRGTVKLIGRHPVKGRMEITLSDALYSPGFHTNLVSYAMLMKKGGIWCQRTNCIRDPNDRPVVCVNLWDHFNLWIFDEPGEAPPQQAYFTQRKSVKPLETKASSELWHRRLGHIDRKSMKKLTTMVF</sequence>
<feature type="compositionally biased region" description="Polar residues" evidence="1">
    <location>
        <begin position="235"/>
        <end position="250"/>
    </location>
</feature>
<proteinExistence type="predicted"/>
<feature type="domain" description="Retrovirus-related Pol polyprotein from transposon TNT 1-94-like beta-barrel" evidence="2">
    <location>
        <begin position="385"/>
        <end position="466"/>
    </location>
</feature>
<dbReference type="PANTHER" id="PTHR40628:SF1">
    <property type="entry name" value="CHROMO DOMAIN-CONTAINING PROTEIN"/>
    <property type="match status" value="1"/>
</dbReference>
<evidence type="ECO:0000313" key="4">
    <source>
        <dbReference type="Proteomes" id="UP000191500"/>
    </source>
</evidence>
<dbReference type="Pfam" id="PF22936">
    <property type="entry name" value="Pol_BBD"/>
    <property type="match status" value="1"/>
</dbReference>
<feature type="region of interest" description="Disordered" evidence="1">
    <location>
        <begin position="45"/>
        <end position="71"/>
    </location>
</feature>
<accession>A0A1V6U928</accession>
<feature type="compositionally biased region" description="Basic and acidic residues" evidence="1">
    <location>
        <begin position="53"/>
        <end position="62"/>
    </location>
</feature>
<feature type="region of interest" description="Disordered" evidence="1">
    <location>
        <begin position="331"/>
        <end position="371"/>
    </location>
</feature>